<evidence type="ECO:0000313" key="6">
    <source>
        <dbReference type="Proteomes" id="UP001303473"/>
    </source>
</evidence>
<evidence type="ECO:0000259" key="3">
    <source>
        <dbReference type="Pfam" id="PF22939"/>
    </source>
</evidence>
<dbReference type="Pfam" id="PF24883">
    <property type="entry name" value="NPHP3_N"/>
    <property type="match status" value="1"/>
</dbReference>
<dbReference type="PROSITE" id="PS50297">
    <property type="entry name" value="ANK_REP_REGION"/>
    <property type="match status" value="3"/>
</dbReference>
<keyword evidence="6" id="KW-1185">Reference proteome</keyword>
<evidence type="ECO:0000259" key="4">
    <source>
        <dbReference type="Pfam" id="PF24883"/>
    </source>
</evidence>
<evidence type="ECO:0008006" key="7">
    <source>
        <dbReference type="Google" id="ProtNLM"/>
    </source>
</evidence>
<accession>A0AAN6N8F3</accession>
<dbReference type="InterPro" id="IPR056884">
    <property type="entry name" value="NPHP3-like_N"/>
</dbReference>
<protein>
    <recommendedName>
        <fullName evidence="7">Ankyrin repeat protein</fullName>
    </recommendedName>
</protein>
<dbReference type="PANTHER" id="PTHR10039">
    <property type="entry name" value="AMELOGENIN"/>
    <property type="match status" value="1"/>
</dbReference>
<dbReference type="InterPro" id="IPR036770">
    <property type="entry name" value="Ankyrin_rpt-contain_sf"/>
</dbReference>
<comment type="caution">
    <text evidence="5">The sequence shown here is derived from an EMBL/GenBank/DDBJ whole genome shotgun (WGS) entry which is preliminary data.</text>
</comment>
<dbReference type="Pfam" id="PF00023">
    <property type="entry name" value="Ank"/>
    <property type="match status" value="1"/>
</dbReference>
<dbReference type="Gene3D" id="3.40.50.300">
    <property type="entry name" value="P-loop containing nucleotide triphosphate hydrolases"/>
    <property type="match status" value="1"/>
</dbReference>
<dbReference type="Gene3D" id="1.25.40.20">
    <property type="entry name" value="Ankyrin repeat-containing domain"/>
    <property type="match status" value="1"/>
</dbReference>
<gene>
    <name evidence="5" type="ORF">QBC46DRAFT_363710</name>
</gene>
<evidence type="ECO:0000256" key="2">
    <source>
        <dbReference type="PROSITE-ProRule" id="PRU00023"/>
    </source>
</evidence>
<dbReference type="Pfam" id="PF22939">
    <property type="entry name" value="WHD_GPIID"/>
    <property type="match status" value="1"/>
</dbReference>
<dbReference type="EMBL" id="MU853788">
    <property type="protein sequence ID" value="KAK3941050.1"/>
    <property type="molecule type" value="Genomic_DNA"/>
</dbReference>
<feature type="repeat" description="ANK" evidence="2">
    <location>
        <begin position="571"/>
        <end position="603"/>
    </location>
</feature>
<evidence type="ECO:0000256" key="1">
    <source>
        <dbReference type="ARBA" id="ARBA00022737"/>
    </source>
</evidence>
<feature type="domain" description="GPI inositol-deacylase winged helix" evidence="3">
    <location>
        <begin position="328"/>
        <end position="406"/>
    </location>
</feature>
<feature type="repeat" description="ANK" evidence="2">
    <location>
        <begin position="538"/>
        <end position="570"/>
    </location>
</feature>
<dbReference type="InterPro" id="IPR002110">
    <property type="entry name" value="Ankyrin_rpt"/>
</dbReference>
<dbReference type="PANTHER" id="PTHR10039:SF15">
    <property type="entry name" value="NACHT DOMAIN-CONTAINING PROTEIN"/>
    <property type="match status" value="1"/>
</dbReference>
<evidence type="ECO:0000313" key="5">
    <source>
        <dbReference type="EMBL" id="KAK3941050.1"/>
    </source>
</evidence>
<dbReference type="AlphaFoldDB" id="A0AAN6N8F3"/>
<feature type="repeat" description="ANK" evidence="2">
    <location>
        <begin position="606"/>
        <end position="638"/>
    </location>
</feature>
<feature type="domain" description="Nephrocystin 3-like N-terminal" evidence="4">
    <location>
        <begin position="161"/>
        <end position="282"/>
    </location>
</feature>
<dbReference type="SMART" id="SM00248">
    <property type="entry name" value="ANK"/>
    <property type="match status" value="4"/>
</dbReference>
<dbReference type="PROSITE" id="PS50088">
    <property type="entry name" value="ANK_REPEAT"/>
    <property type="match status" value="3"/>
</dbReference>
<reference evidence="6" key="1">
    <citation type="journal article" date="2023" name="Mol. Phylogenet. Evol.">
        <title>Genome-scale phylogeny and comparative genomics of the fungal order Sordariales.</title>
        <authorList>
            <person name="Hensen N."/>
            <person name="Bonometti L."/>
            <person name="Westerberg I."/>
            <person name="Brannstrom I.O."/>
            <person name="Guillou S."/>
            <person name="Cros-Aarteil S."/>
            <person name="Calhoun S."/>
            <person name="Haridas S."/>
            <person name="Kuo A."/>
            <person name="Mondo S."/>
            <person name="Pangilinan J."/>
            <person name="Riley R."/>
            <person name="LaButti K."/>
            <person name="Andreopoulos B."/>
            <person name="Lipzen A."/>
            <person name="Chen C."/>
            <person name="Yan M."/>
            <person name="Daum C."/>
            <person name="Ng V."/>
            <person name="Clum A."/>
            <person name="Steindorff A."/>
            <person name="Ohm R.A."/>
            <person name="Martin F."/>
            <person name="Silar P."/>
            <person name="Natvig D.O."/>
            <person name="Lalanne C."/>
            <person name="Gautier V."/>
            <person name="Ament-Velasquez S.L."/>
            <person name="Kruys A."/>
            <person name="Hutchinson M.I."/>
            <person name="Powell A.J."/>
            <person name="Barry K."/>
            <person name="Miller A.N."/>
            <person name="Grigoriev I.V."/>
            <person name="Debuchy R."/>
            <person name="Gladieux P."/>
            <person name="Hiltunen Thoren M."/>
            <person name="Johannesson H."/>
        </authorList>
    </citation>
    <scope>NUCLEOTIDE SEQUENCE [LARGE SCALE GENOMIC DNA]</scope>
    <source>
        <strain evidence="6">CBS 340.73</strain>
    </source>
</reference>
<dbReference type="SUPFAM" id="SSF48403">
    <property type="entry name" value="Ankyrin repeat"/>
    <property type="match status" value="1"/>
</dbReference>
<dbReference type="Pfam" id="PF12796">
    <property type="entry name" value="Ank_2"/>
    <property type="match status" value="1"/>
</dbReference>
<dbReference type="InterPro" id="IPR027417">
    <property type="entry name" value="P-loop_NTPase"/>
</dbReference>
<proteinExistence type="predicted"/>
<name>A0AAN6N8F3_9PEZI</name>
<keyword evidence="1" id="KW-0677">Repeat</keyword>
<organism evidence="5 6">
    <name type="scientific">Diplogelasinospora grovesii</name>
    <dbReference type="NCBI Taxonomy" id="303347"/>
    <lineage>
        <taxon>Eukaryota</taxon>
        <taxon>Fungi</taxon>
        <taxon>Dikarya</taxon>
        <taxon>Ascomycota</taxon>
        <taxon>Pezizomycotina</taxon>
        <taxon>Sordariomycetes</taxon>
        <taxon>Sordariomycetidae</taxon>
        <taxon>Sordariales</taxon>
        <taxon>Diplogelasinosporaceae</taxon>
        <taxon>Diplogelasinospora</taxon>
    </lineage>
</organism>
<dbReference type="Proteomes" id="UP001303473">
    <property type="component" value="Unassembled WGS sequence"/>
</dbReference>
<keyword evidence="2" id="KW-0040">ANK repeat</keyword>
<dbReference type="InterPro" id="IPR054471">
    <property type="entry name" value="GPIID_WHD"/>
</dbReference>
<sequence>MAEAFGIGAGVVVVQFGLDWKDAPANVRQFMAELHSLNAVLSQINSSIMLNPEYAAAFEGRSSLMLSQLGTPPSATDPKLTLETCRGALQERLKSAFLAKNTREAVEDLHRQCRALHTMIMVDAAVLGANTNKEIKDAVKKQHEWHEEEREATSSIRDGAGTGQWLLNSAEFIAWVDTEKQTLFCPGIPKAGKTILTSIIVDDLYTRFQNDKRIGIAYHYCNFRRQDEQKAEDLFASLLRQLNHSRSSLPDSLRDEIKTGISDAVDGMFLLAQIYLNSLDDKTTARAVRIALKQLQKQILGSNEDQKREVLNQAYKDAMERINGQKPSFRRLAKKVLSWITCAKRPLITSELQHTLAVEVGDTELAEDNFERIERMVSVCAGLITVDEESGIIWLVHYTTQEYFEQTQKKWFPNVEADIATTYVTYLSFTVFKSGPCQTDDEFEGRLPSNALYDYAAHNWGYHARVTSTSCQGVVEFLKRQAQVEASSQALMAAAENGHEAIVTQLLAKDADAAENGHEAIVTQLLAKDADVEAKDNYGHTPLSWAAENGHEAIVTQLLAHGAAIEAKDKYGQTPLIWAAWNGHAAIVTQLLAQGAAAARNEYAKYDRTPLSWAAANGHAAIVTQLLAKDADVKAKDKYGQTPLI</sequence>